<evidence type="ECO:0000313" key="3">
    <source>
        <dbReference type="EMBL" id="KAG9466993.1"/>
    </source>
</evidence>
<keyword evidence="2" id="KW-0812">Transmembrane</keyword>
<sequence>MKQKIRPRTDEQPESSPRTPAVGLLTSQKRGCYTMVDTAPTDCCKLCCCHNFLNELQMKWRNVSPPPLICSVFYWVYNMVRLANRCILFFFRFIDILLSGSTFFLELGLQFQVFRKTAP</sequence>
<keyword evidence="2" id="KW-1133">Transmembrane helix</keyword>
<protein>
    <submittedName>
        <fullName evidence="3">Uncharacterized protein</fullName>
    </submittedName>
</protein>
<keyword evidence="2" id="KW-0472">Membrane</keyword>
<feature type="transmembrane region" description="Helical" evidence="2">
    <location>
        <begin position="86"/>
        <end position="105"/>
    </location>
</feature>
<dbReference type="EMBL" id="WNTK01001682">
    <property type="protein sequence ID" value="KAG9466993.1"/>
    <property type="molecule type" value="Genomic_DNA"/>
</dbReference>
<name>A0A8J6ED98_ELECQ</name>
<organism evidence="3 4">
    <name type="scientific">Eleutherodactylus coqui</name>
    <name type="common">Puerto Rican coqui</name>
    <dbReference type="NCBI Taxonomy" id="57060"/>
    <lineage>
        <taxon>Eukaryota</taxon>
        <taxon>Metazoa</taxon>
        <taxon>Chordata</taxon>
        <taxon>Craniata</taxon>
        <taxon>Vertebrata</taxon>
        <taxon>Euteleostomi</taxon>
        <taxon>Amphibia</taxon>
        <taxon>Batrachia</taxon>
        <taxon>Anura</taxon>
        <taxon>Neobatrachia</taxon>
        <taxon>Hyloidea</taxon>
        <taxon>Eleutherodactylidae</taxon>
        <taxon>Eleutherodactylinae</taxon>
        <taxon>Eleutherodactylus</taxon>
        <taxon>Eleutherodactylus</taxon>
    </lineage>
</organism>
<dbReference type="Proteomes" id="UP000770717">
    <property type="component" value="Unassembled WGS sequence"/>
</dbReference>
<dbReference type="AlphaFoldDB" id="A0A8J6ED98"/>
<evidence type="ECO:0000256" key="1">
    <source>
        <dbReference type="SAM" id="MobiDB-lite"/>
    </source>
</evidence>
<comment type="caution">
    <text evidence="3">The sequence shown here is derived from an EMBL/GenBank/DDBJ whole genome shotgun (WGS) entry which is preliminary data.</text>
</comment>
<evidence type="ECO:0000256" key="2">
    <source>
        <dbReference type="SAM" id="Phobius"/>
    </source>
</evidence>
<keyword evidence="4" id="KW-1185">Reference proteome</keyword>
<reference evidence="3" key="1">
    <citation type="thesis" date="2020" institute="ProQuest LLC" country="789 East Eisenhower Parkway, Ann Arbor, MI, USA">
        <title>Comparative Genomics and Chromosome Evolution.</title>
        <authorList>
            <person name="Mudd A.B."/>
        </authorList>
    </citation>
    <scope>NUCLEOTIDE SEQUENCE</scope>
    <source>
        <strain evidence="3">HN-11 Male</strain>
        <tissue evidence="3">Kidney and liver</tissue>
    </source>
</reference>
<accession>A0A8J6ED98</accession>
<evidence type="ECO:0000313" key="4">
    <source>
        <dbReference type="Proteomes" id="UP000770717"/>
    </source>
</evidence>
<gene>
    <name evidence="3" type="ORF">GDO78_015790</name>
</gene>
<proteinExistence type="predicted"/>
<feature type="region of interest" description="Disordered" evidence="1">
    <location>
        <begin position="1"/>
        <end position="22"/>
    </location>
</feature>